<dbReference type="HAMAP" id="MF_00276">
    <property type="entry name" value="KdpC"/>
    <property type="match status" value="1"/>
</dbReference>
<comment type="function">
    <text evidence="11">Part of the high-affinity ATP-driven potassium transport (or Kdp) system, which catalyzes the hydrolysis of ATP coupled with the electrogenic transport of potassium into the cytoplasm. This subunit acts as a catalytic chaperone that increases the ATP-binding affinity of the ATP-hydrolyzing subunit KdpB by the formation of a transient KdpB/KdpC/ATP ternary complex.</text>
</comment>
<protein>
    <recommendedName>
        <fullName evidence="11">Potassium-transporting ATPase KdpC subunit</fullName>
    </recommendedName>
    <alternativeName>
        <fullName evidence="11">ATP phosphohydrolase [potassium-transporting] C chain</fullName>
    </alternativeName>
    <alternativeName>
        <fullName evidence="11">Potassium-binding and translocating subunit C</fullName>
    </alternativeName>
    <alternativeName>
        <fullName evidence="11">Potassium-translocating ATPase C chain</fullName>
    </alternativeName>
</protein>
<dbReference type="EMBL" id="CP048000">
    <property type="protein sequence ID" value="QHQ60107.1"/>
    <property type="molecule type" value="Genomic_DNA"/>
</dbReference>
<sequence length="201" mass="22280">MNTIRPILLRAVNMLFIMTLLCGIIYPLLITGISQLFFKDKANGSLIEVNGVKYGSELLGQQYGGDNYLWGRIMNINTDLFTDTEGNALMYAGPSNISPAGEKYQTLIEERVDKIRQSDPDTTMDKIPVDLVTISGSGMDPHISVAAAEYQIKRIAQTRNMTEDKVRAIIDQYTTGRFAGIFGERVVNVLKVNLALDGILQ</sequence>
<organism evidence="12 13">
    <name type="scientific">Anaerocolumna sedimenticola</name>
    <dbReference type="NCBI Taxonomy" id="2696063"/>
    <lineage>
        <taxon>Bacteria</taxon>
        <taxon>Bacillati</taxon>
        <taxon>Bacillota</taxon>
        <taxon>Clostridia</taxon>
        <taxon>Lachnospirales</taxon>
        <taxon>Lachnospiraceae</taxon>
        <taxon>Anaerocolumna</taxon>
    </lineage>
</organism>
<evidence type="ECO:0000256" key="9">
    <source>
        <dbReference type="ARBA" id="ARBA00023065"/>
    </source>
</evidence>
<evidence type="ECO:0000256" key="8">
    <source>
        <dbReference type="ARBA" id="ARBA00022989"/>
    </source>
</evidence>
<evidence type="ECO:0000256" key="3">
    <source>
        <dbReference type="ARBA" id="ARBA00022538"/>
    </source>
</evidence>
<dbReference type="Pfam" id="PF02669">
    <property type="entry name" value="KdpC"/>
    <property type="match status" value="1"/>
</dbReference>
<dbReference type="GO" id="GO:0005524">
    <property type="term" value="F:ATP binding"/>
    <property type="evidence" value="ECO:0007669"/>
    <property type="project" value="UniProtKB-UniRule"/>
</dbReference>
<evidence type="ECO:0000313" key="13">
    <source>
        <dbReference type="Proteomes" id="UP000464314"/>
    </source>
</evidence>
<keyword evidence="9 11" id="KW-0406">Ion transport</keyword>
<dbReference type="PANTHER" id="PTHR30042">
    <property type="entry name" value="POTASSIUM-TRANSPORTING ATPASE C CHAIN"/>
    <property type="match status" value="1"/>
</dbReference>
<keyword evidence="2 11" id="KW-1003">Cell membrane</keyword>
<keyword evidence="5 11" id="KW-0547">Nucleotide-binding</keyword>
<keyword evidence="7 11" id="KW-0630">Potassium</keyword>
<proteinExistence type="inferred from homology"/>
<dbReference type="GO" id="GO:0008556">
    <property type="term" value="F:P-type potassium transmembrane transporter activity"/>
    <property type="evidence" value="ECO:0007669"/>
    <property type="project" value="InterPro"/>
</dbReference>
<evidence type="ECO:0000256" key="4">
    <source>
        <dbReference type="ARBA" id="ARBA00022692"/>
    </source>
</evidence>
<reference evidence="12 13" key="1">
    <citation type="submission" date="2020-01" db="EMBL/GenBank/DDBJ databases">
        <title>Genome analysis of Anaerocolumna sp. CBA3638.</title>
        <authorList>
            <person name="Kim J."/>
            <person name="Roh S.W."/>
        </authorList>
    </citation>
    <scope>NUCLEOTIDE SEQUENCE [LARGE SCALE GENOMIC DNA]</scope>
    <source>
        <strain evidence="12 13">CBA3638</strain>
    </source>
</reference>
<dbReference type="NCBIfam" id="NF001454">
    <property type="entry name" value="PRK00315.1"/>
    <property type="match status" value="1"/>
</dbReference>
<dbReference type="Proteomes" id="UP000464314">
    <property type="component" value="Chromosome"/>
</dbReference>
<dbReference type="AlphaFoldDB" id="A0A6P1TII3"/>
<keyword evidence="13" id="KW-1185">Reference proteome</keyword>
<dbReference type="PANTHER" id="PTHR30042:SF2">
    <property type="entry name" value="POTASSIUM-TRANSPORTING ATPASE KDPC SUBUNIT"/>
    <property type="match status" value="1"/>
</dbReference>
<keyword evidence="1 11" id="KW-0813">Transport</keyword>
<accession>A0A6P1TII3</accession>
<dbReference type="RefSeq" id="WP_161836943.1">
    <property type="nucleotide sequence ID" value="NZ_CP048000.1"/>
</dbReference>
<evidence type="ECO:0000256" key="7">
    <source>
        <dbReference type="ARBA" id="ARBA00022958"/>
    </source>
</evidence>
<dbReference type="PIRSF" id="PIRSF001296">
    <property type="entry name" value="K_ATPase_KdpC"/>
    <property type="match status" value="1"/>
</dbReference>
<dbReference type="GO" id="GO:0005886">
    <property type="term" value="C:plasma membrane"/>
    <property type="evidence" value="ECO:0007669"/>
    <property type="project" value="UniProtKB-SubCell"/>
</dbReference>
<feature type="transmembrane region" description="Helical" evidence="11">
    <location>
        <begin position="7"/>
        <end position="29"/>
    </location>
</feature>
<dbReference type="NCBIfam" id="TIGR00681">
    <property type="entry name" value="kdpC"/>
    <property type="match status" value="1"/>
</dbReference>
<keyword evidence="3 11" id="KW-0633">Potassium transport</keyword>
<evidence type="ECO:0000256" key="11">
    <source>
        <dbReference type="HAMAP-Rule" id="MF_00276"/>
    </source>
</evidence>
<evidence type="ECO:0000256" key="1">
    <source>
        <dbReference type="ARBA" id="ARBA00022448"/>
    </source>
</evidence>
<comment type="similarity">
    <text evidence="11">Belongs to the KdpC family.</text>
</comment>
<comment type="subcellular location">
    <subcellularLocation>
        <location evidence="11">Cell membrane</location>
        <topology evidence="11">Single-pass membrane protein</topology>
    </subcellularLocation>
</comment>
<keyword evidence="6 11" id="KW-0067">ATP-binding</keyword>
<keyword evidence="4 11" id="KW-0812">Transmembrane</keyword>
<evidence type="ECO:0000256" key="2">
    <source>
        <dbReference type="ARBA" id="ARBA00022475"/>
    </source>
</evidence>
<keyword evidence="10 11" id="KW-0472">Membrane</keyword>
<evidence type="ECO:0000256" key="5">
    <source>
        <dbReference type="ARBA" id="ARBA00022741"/>
    </source>
</evidence>
<keyword evidence="8 11" id="KW-1133">Transmembrane helix</keyword>
<name>A0A6P1TII3_9FIRM</name>
<gene>
    <name evidence="11 12" type="primary">kdpC</name>
    <name evidence="12" type="ORF">Ana3638_04345</name>
</gene>
<evidence type="ECO:0000256" key="6">
    <source>
        <dbReference type="ARBA" id="ARBA00022840"/>
    </source>
</evidence>
<dbReference type="KEGG" id="anr:Ana3638_04345"/>
<evidence type="ECO:0000256" key="10">
    <source>
        <dbReference type="ARBA" id="ARBA00023136"/>
    </source>
</evidence>
<dbReference type="InterPro" id="IPR003820">
    <property type="entry name" value="KdpC"/>
</dbReference>
<evidence type="ECO:0000313" key="12">
    <source>
        <dbReference type="EMBL" id="QHQ60107.1"/>
    </source>
</evidence>
<comment type="subunit">
    <text evidence="11">The system is composed of three essential subunits: KdpA, KdpB and KdpC.</text>
</comment>